<dbReference type="OrthoDB" id="601301at2"/>
<evidence type="ECO:0000256" key="1">
    <source>
        <dbReference type="ARBA" id="ARBA00022729"/>
    </source>
</evidence>
<dbReference type="SUPFAM" id="SSF49464">
    <property type="entry name" value="Carboxypeptidase regulatory domain-like"/>
    <property type="match status" value="1"/>
</dbReference>
<dbReference type="InterPro" id="IPR008969">
    <property type="entry name" value="CarboxyPept-like_regulatory"/>
</dbReference>
<name>A0A1V9FG50_9BACT</name>
<dbReference type="GO" id="GO:0044718">
    <property type="term" value="P:siderophore transmembrane transport"/>
    <property type="evidence" value="ECO:0007669"/>
    <property type="project" value="TreeGrafter"/>
</dbReference>
<comment type="caution">
    <text evidence="5">The sequence shown here is derived from an EMBL/GenBank/DDBJ whole genome shotgun (WGS) entry which is preliminary data.</text>
</comment>
<organism evidence="5 6">
    <name type="scientific">Niastella populi</name>
    <dbReference type="NCBI Taxonomy" id="550983"/>
    <lineage>
        <taxon>Bacteria</taxon>
        <taxon>Pseudomonadati</taxon>
        <taxon>Bacteroidota</taxon>
        <taxon>Chitinophagia</taxon>
        <taxon>Chitinophagales</taxon>
        <taxon>Chitinophagaceae</taxon>
        <taxon>Niastella</taxon>
    </lineage>
</organism>
<dbReference type="InterPro" id="IPR012910">
    <property type="entry name" value="Plug_dom"/>
</dbReference>
<comment type="similarity">
    <text evidence="2">Belongs to the TonB-dependent receptor family.</text>
</comment>
<protein>
    <submittedName>
        <fullName evidence="5">SusC/RagA family TonB-linked outer membrane protein</fullName>
    </submittedName>
</protein>
<feature type="compositionally biased region" description="Polar residues" evidence="3">
    <location>
        <begin position="569"/>
        <end position="578"/>
    </location>
</feature>
<dbReference type="Proteomes" id="UP000192276">
    <property type="component" value="Unassembled WGS sequence"/>
</dbReference>
<evidence type="ECO:0000259" key="4">
    <source>
        <dbReference type="Pfam" id="PF07715"/>
    </source>
</evidence>
<gene>
    <name evidence="5" type="ORF">A4R26_24895</name>
</gene>
<keyword evidence="2" id="KW-1134">Transmembrane beta strand</keyword>
<evidence type="ECO:0000256" key="3">
    <source>
        <dbReference type="SAM" id="MobiDB-lite"/>
    </source>
</evidence>
<dbReference type="FunFam" id="2.170.130.10:FF:000003">
    <property type="entry name" value="SusC/RagA family TonB-linked outer membrane protein"/>
    <property type="match status" value="1"/>
</dbReference>
<dbReference type="AlphaFoldDB" id="A0A1V9FG50"/>
<sequence>MRQFLHLQHRAAGFLFTRAVKQMLLIAFFHVISLPLFAQSPVQGRVTGNEGPLAGVTVTIKGTQTSTVTDTAGKFSISAADKSVLVFTHINYAVREITVNGTEEINVTLNAANSNLNEVIVIGYNTQKKATLTGSVSVVKGADLVKSPQVNVSNSLAGRVSGIILNNRSGEPGYDGSSISIRGKGTTNNNDVLIVVDGVPGQIGGLERLNPNDIESMSILKDASAAIYGSRAANGVILITTKRGKTGKPSISVSYDHGFSSPTRLPKMADAATYAAISNEIAYYNNPAGGMNQQYAAADIQKFADGTDPLNFPNTDWAKTTLKNSTGQDNANVSISGGSDNVRYYLSAGFLYQDGLYKNGAAKYNQYSFRSNIDANITKDFKVSLYLSGREEDRQFPTSSAGSIFRSIYRAYSTIPAFYPNGLPSTGIEGNNPALMATSIGGLSKNPGQVFNGILKSSYNIPGVKGLSAEGFAAVDKSWFFTKTFNTPYVLYSYDKATDNYNPRVVGGSNNAATLNESQENRTQITTNIRLNYINNFGDHNINAFIGYEQSEMKRDTFGAARINFPSVQTPELSQGGTAATDRDNGGKSNNYTRKSYLGRIAYNYDERYLFEAQMRIDGSSTFPSGKRYGYFPSVSAGWRISNEKWFRDLTFINELKIRASYGVLGNDNVAMFQYLNNYSFNSQVVLGPGIVPAIDLTKLANSQIHWEEARKTDIGIEGVVLRDISFEFIWFRQQRTNILANRNASIPAVTGIVNPFGSDPLVPSENIGEVNSNGIEATLGYNNRKGKFHYGASANITYAKNKIIFIDEAPAVLTWQKQTGGPLNNYLLYNSLGIFRSADEINKYPHLSGAQPGDLILQDYNNDGRITADDQVRTKYGNIPQITYGILMNADYKSFDVSVVFAGQTRVSQFVLPESGTVGNFYSSWADNRLSPSNANGSYPRVDTRTSASVNGGLYPSTFWLNNASFLRLKNIELGYNITGAALTKLKMQSLRVYLSAFNLFTVTKVKDYDPEGDNYSGQFYPQQRIVNLGVGLRF</sequence>
<keyword evidence="2" id="KW-0998">Cell outer membrane</keyword>
<dbReference type="InterPro" id="IPR023996">
    <property type="entry name" value="TonB-dep_OMP_SusC/RagA"/>
</dbReference>
<keyword evidence="6" id="KW-1185">Reference proteome</keyword>
<dbReference type="SUPFAM" id="SSF56935">
    <property type="entry name" value="Porins"/>
    <property type="match status" value="1"/>
</dbReference>
<reference evidence="6" key="1">
    <citation type="submission" date="2016-04" db="EMBL/GenBank/DDBJ databases">
        <authorList>
            <person name="Chen L."/>
            <person name="Zhuang W."/>
            <person name="Wang G."/>
        </authorList>
    </citation>
    <scope>NUCLEOTIDE SEQUENCE [LARGE SCALE GENOMIC DNA]</scope>
    <source>
        <strain evidence="6">208</strain>
    </source>
</reference>
<keyword evidence="1" id="KW-0732">Signal</keyword>
<evidence type="ECO:0000313" key="5">
    <source>
        <dbReference type="EMBL" id="OQP57334.1"/>
    </source>
</evidence>
<comment type="subcellular location">
    <subcellularLocation>
        <location evidence="2">Cell outer membrane</location>
        <topology evidence="2">Multi-pass membrane protein</topology>
    </subcellularLocation>
</comment>
<dbReference type="InterPro" id="IPR037066">
    <property type="entry name" value="Plug_dom_sf"/>
</dbReference>
<dbReference type="GO" id="GO:0009279">
    <property type="term" value="C:cell outer membrane"/>
    <property type="evidence" value="ECO:0007669"/>
    <property type="project" value="UniProtKB-SubCell"/>
</dbReference>
<dbReference type="GO" id="GO:0015344">
    <property type="term" value="F:siderophore uptake transmembrane transporter activity"/>
    <property type="evidence" value="ECO:0007669"/>
    <property type="project" value="TreeGrafter"/>
</dbReference>
<feature type="region of interest" description="Disordered" evidence="3">
    <location>
        <begin position="569"/>
        <end position="590"/>
    </location>
</feature>
<dbReference type="PANTHER" id="PTHR30069">
    <property type="entry name" value="TONB-DEPENDENT OUTER MEMBRANE RECEPTOR"/>
    <property type="match status" value="1"/>
</dbReference>
<dbReference type="Pfam" id="PF07715">
    <property type="entry name" value="Plug"/>
    <property type="match status" value="1"/>
</dbReference>
<feature type="domain" description="TonB-dependent receptor plug" evidence="4">
    <location>
        <begin position="129"/>
        <end position="236"/>
    </location>
</feature>
<dbReference type="Gene3D" id="2.170.130.10">
    <property type="entry name" value="TonB-dependent receptor, plug domain"/>
    <property type="match status" value="1"/>
</dbReference>
<evidence type="ECO:0000313" key="6">
    <source>
        <dbReference type="Proteomes" id="UP000192276"/>
    </source>
</evidence>
<dbReference type="PANTHER" id="PTHR30069:SF29">
    <property type="entry name" value="HEMOGLOBIN AND HEMOGLOBIN-HAPTOGLOBIN-BINDING PROTEIN 1-RELATED"/>
    <property type="match status" value="1"/>
</dbReference>
<dbReference type="InterPro" id="IPR039426">
    <property type="entry name" value="TonB-dep_rcpt-like"/>
</dbReference>
<dbReference type="InterPro" id="IPR023997">
    <property type="entry name" value="TonB-dep_OMP_SusC/RagA_CS"/>
</dbReference>
<dbReference type="Pfam" id="PF13715">
    <property type="entry name" value="CarbopepD_reg_2"/>
    <property type="match status" value="1"/>
</dbReference>
<dbReference type="STRING" id="550983.A4R26_24895"/>
<dbReference type="Gene3D" id="2.60.40.1120">
    <property type="entry name" value="Carboxypeptidase-like, regulatory domain"/>
    <property type="match status" value="1"/>
</dbReference>
<dbReference type="PROSITE" id="PS52016">
    <property type="entry name" value="TONB_DEPENDENT_REC_3"/>
    <property type="match status" value="1"/>
</dbReference>
<keyword evidence="2" id="KW-0813">Transport</keyword>
<keyword evidence="2" id="KW-0472">Membrane</keyword>
<accession>A0A1V9FG50</accession>
<keyword evidence="2" id="KW-0812">Transmembrane</keyword>
<proteinExistence type="inferred from homology"/>
<dbReference type="NCBIfam" id="TIGR04057">
    <property type="entry name" value="SusC_RagA_signa"/>
    <property type="match status" value="1"/>
</dbReference>
<dbReference type="EMBL" id="LWBP01000195">
    <property type="protein sequence ID" value="OQP57334.1"/>
    <property type="molecule type" value="Genomic_DNA"/>
</dbReference>
<dbReference type="RefSeq" id="WP_081167824.1">
    <property type="nucleotide sequence ID" value="NZ_LWBP01000195.1"/>
</dbReference>
<dbReference type="NCBIfam" id="TIGR04056">
    <property type="entry name" value="OMP_RagA_SusC"/>
    <property type="match status" value="1"/>
</dbReference>
<evidence type="ECO:0000256" key="2">
    <source>
        <dbReference type="PROSITE-ProRule" id="PRU01360"/>
    </source>
</evidence>